<evidence type="ECO:0000313" key="2">
    <source>
        <dbReference type="EMBL" id="KRX37820.1"/>
    </source>
</evidence>
<sequence length="583" mass="66509">LHFKKLLIEMGSAAADGNGEMEQLYDFEMSEILNASKPNGPVITLYEALEHNFYRTRFGMHYYLAGITRNDPGCYSPSLQSDRNAGDGSVIYLFPKLKWPPPSLNSSCNPVEPIERLRVGYQPQNTVTDVSITYLKRWTEKAAKQIRICSVGTCYDDTLLYQQWEGKILKILNNVDRKFITNICQVIKSYILFELASVGIYNEELILSENLKTASVNMLTIWNEMIICEIDLTNVHYQFLKNLPEKYLKAYLCITRTMRYDRPDIFKRIINIDENSDSILSHFAQFSAIRSVNRTKVSFPLKLISPLDGNVVIILVWPLVRFVGYKSTNVSENCKFFFGRVLPEYAKCIELKLAPIKWGKSTDEIHNIYMDDLRIKIFKTLQRYSDKKVILIGWHLSCNVVLQSCSASNVCGVVLFNFINRAKEHLPAIVSPNLLECEVPVLFVVGSFSKLCSADFLTSIMPKLKNPKSKVVIVGQCDDQLMMNPVALQALHLNQLVVNYCILEAVMNYCHQLLKSGVEMMGERGDDGDNNRNQQYVNNDDNDDICTRQRAKRTLRSVSVDESSGLLSAQSRKRRTTEHNICG</sequence>
<dbReference type="PANTHER" id="PTHR13136">
    <property type="entry name" value="TESTIS DEVELOPMENT PROTEIN PRTD"/>
    <property type="match status" value="1"/>
</dbReference>
<dbReference type="InterPro" id="IPR026555">
    <property type="entry name" value="NSL3/Tex30"/>
</dbReference>
<comment type="caution">
    <text evidence="2">The sequence shown here is derived from an EMBL/GenBank/DDBJ whole genome shotgun (WGS) entry which is preliminary data.</text>
</comment>
<evidence type="ECO:0000256" key="1">
    <source>
        <dbReference type="SAM" id="MobiDB-lite"/>
    </source>
</evidence>
<gene>
    <name evidence="2" type="primary">kansl3</name>
    <name evidence="2" type="ORF">T05_15548</name>
</gene>
<dbReference type="GO" id="GO:0045944">
    <property type="term" value="P:positive regulation of transcription by RNA polymerase II"/>
    <property type="evidence" value="ECO:0007669"/>
    <property type="project" value="TreeGrafter"/>
</dbReference>
<dbReference type="Proteomes" id="UP000055048">
    <property type="component" value="Unassembled WGS sequence"/>
</dbReference>
<dbReference type="OrthoDB" id="6415022at2759"/>
<dbReference type="STRING" id="144512.A0A0V0TFN5"/>
<protein>
    <submittedName>
        <fullName evidence="2">KAT8 regulatory NSL complex subunit 3</fullName>
    </submittedName>
</protein>
<accession>A0A0V0TFN5</accession>
<feature type="non-terminal residue" evidence="2">
    <location>
        <position position="1"/>
    </location>
</feature>
<dbReference type="EMBL" id="JYDJ01000293">
    <property type="protein sequence ID" value="KRX37820.1"/>
    <property type="molecule type" value="Genomic_DNA"/>
</dbReference>
<proteinExistence type="predicted"/>
<dbReference type="GO" id="GO:0044545">
    <property type="term" value="C:NSL complex"/>
    <property type="evidence" value="ECO:0007669"/>
    <property type="project" value="TreeGrafter"/>
</dbReference>
<organism evidence="2 3">
    <name type="scientific">Trichinella murrelli</name>
    <dbReference type="NCBI Taxonomy" id="144512"/>
    <lineage>
        <taxon>Eukaryota</taxon>
        <taxon>Metazoa</taxon>
        <taxon>Ecdysozoa</taxon>
        <taxon>Nematoda</taxon>
        <taxon>Enoplea</taxon>
        <taxon>Dorylaimia</taxon>
        <taxon>Trichinellida</taxon>
        <taxon>Trichinellidae</taxon>
        <taxon>Trichinella</taxon>
    </lineage>
</organism>
<keyword evidence="3" id="KW-1185">Reference proteome</keyword>
<reference evidence="2 3" key="1">
    <citation type="submission" date="2015-01" db="EMBL/GenBank/DDBJ databases">
        <title>Evolution of Trichinella species and genotypes.</title>
        <authorList>
            <person name="Korhonen P.K."/>
            <person name="Edoardo P."/>
            <person name="Giuseppe L.R."/>
            <person name="Gasser R.B."/>
        </authorList>
    </citation>
    <scope>NUCLEOTIDE SEQUENCE [LARGE SCALE GENOMIC DNA]</scope>
    <source>
        <strain evidence="2">ISS417</strain>
    </source>
</reference>
<dbReference type="PANTHER" id="PTHR13136:SF16">
    <property type="entry name" value="KAT8 REGULATORY NSL COMPLEX SUBUNIT 3"/>
    <property type="match status" value="1"/>
</dbReference>
<name>A0A0V0TFN5_9BILA</name>
<evidence type="ECO:0000313" key="3">
    <source>
        <dbReference type="Proteomes" id="UP000055048"/>
    </source>
</evidence>
<dbReference type="AlphaFoldDB" id="A0A0V0TFN5"/>
<feature type="region of interest" description="Disordered" evidence="1">
    <location>
        <begin position="524"/>
        <end position="543"/>
    </location>
</feature>